<evidence type="ECO:0000313" key="6">
    <source>
        <dbReference type="Proteomes" id="UP000269001"/>
    </source>
</evidence>
<dbReference type="Proteomes" id="UP000269001">
    <property type="component" value="Unassembled WGS sequence"/>
</dbReference>
<dbReference type="InterPro" id="IPR017871">
    <property type="entry name" value="ABC_transporter-like_CS"/>
</dbReference>
<keyword evidence="3 5" id="KW-0067">ATP-binding</keyword>
<accession>A0A3A8EEJ4</accession>
<dbReference type="SMART" id="SM00382">
    <property type="entry name" value="AAA"/>
    <property type="match status" value="2"/>
</dbReference>
<evidence type="ECO:0000256" key="2">
    <source>
        <dbReference type="ARBA" id="ARBA00022741"/>
    </source>
</evidence>
<dbReference type="PANTHER" id="PTHR43776">
    <property type="entry name" value="TRANSPORT ATP-BINDING PROTEIN"/>
    <property type="match status" value="1"/>
</dbReference>
<dbReference type="RefSeq" id="WP_120370226.1">
    <property type="nucleotide sequence ID" value="NZ_RAXU01000010.1"/>
</dbReference>
<dbReference type="InterPro" id="IPR003593">
    <property type="entry name" value="AAA+_ATPase"/>
</dbReference>
<proteinExistence type="predicted"/>
<reference evidence="5 6" key="1">
    <citation type="submission" date="2018-09" db="EMBL/GenBank/DDBJ databases">
        <title>The draft genome of Acinetobacter spp. strains.</title>
        <authorList>
            <person name="Qin J."/>
            <person name="Feng Y."/>
            <person name="Zong Z."/>
        </authorList>
    </citation>
    <scope>NUCLEOTIDE SEQUENCE [LARGE SCALE GENOMIC DNA]</scope>
    <source>
        <strain evidence="5 6">WCHAc060096</strain>
    </source>
</reference>
<dbReference type="GO" id="GO:0005524">
    <property type="term" value="F:ATP binding"/>
    <property type="evidence" value="ECO:0007669"/>
    <property type="project" value="UniProtKB-KW"/>
</dbReference>
<evidence type="ECO:0000256" key="3">
    <source>
        <dbReference type="ARBA" id="ARBA00022840"/>
    </source>
</evidence>
<protein>
    <submittedName>
        <fullName evidence="5">ABC transporter ATP-binding protein</fullName>
    </submittedName>
</protein>
<dbReference type="CDD" id="cd03257">
    <property type="entry name" value="ABC_NikE_OppD_transporters"/>
    <property type="match status" value="2"/>
</dbReference>
<evidence type="ECO:0000313" key="5">
    <source>
        <dbReference type="EMBL" id="RKG33362.1"/>
    </source>
</evidence>
<evidence type="ECO:0000259" key="4">
    <source>
        <dbReference type="PROSITE" id="PS50893"/>
    </source>
</evidence>
<keyword evidence="1" id="KW-0813">Transport</keyword>
<dbReference type="FunFam" id="3.40.50.300:FF:000016">
    <property type="entry name" value="Oligopeptide ABC transporter ATP-binding component"/>
    <property type="match status" value="1"/>
</dbReference>
<dbReference type="InterPro" id="IPR027417">
    <property type="entry name" value="P-loop_NTPase"/>
</dbReference>
<feature type="domain" description="ABC transporter" evidence="4">
    <location>
        <begin position="290"/>
        <end position="527"/>
    </location>
</feature>
<keyword evidence="2" id="KW-0547">Nucleotide-binding</keyword>
<dbReference type="PROSITE" id="PS50893">
    <property type="entry name" value="ABC_TRANSPORTER_2"/>
    <property type="match status" value="2"/>
</dbReference>
<dbReference type="InterPro" id="IPR050319">
    <property type="entry name" value="ABC_transp_ATP-bind"/>
</dbReference>
<organism evidence="5 6">
    <name type="scientific">Acinetobacter guerrae</name>
    <dbReference type="NCBI Taxonomy" id="1843371"/>
    <lineage>
        <taxon>Bacteria</taxon>
        <taxon>Pseudomonadati</taxon>
        <taxon>Pseudomonadota</taxon>
        <taxon>Gammaproteobacteria</taxon>
        <taxon>Moraxellales</taxon>
        <taxon>Moraxellaceae</taxon>
        <taxon>Acinetobacter</taxon>
    </lineage>
</organism>
<dbReference type="GO" id="GO:0016887">
    <property type="term" value="F:ATP hydrolysis activity"/>
    <property type="evidence" value="ECO:0007669"/>
    <property type="project" value="InterPro"/>
</dbReference>
<dbReference type="AlphaFoldDB" id="A0A3A8EEJ4"/>
<feature type="domain" description="ABC transporter" evidence="4">
    <location>
        <begin position="17"/>
        <end position="262"/>
    </location>
</feature>
<evidence type="ECO:0000256" key="1">
    <source>
        <dbReference type="ARBA" id="ARBA00022448"/>
    </source>
</evidence>
<name>A0A3A8EEJ4_9GAMM</name>
<dbReference type="NCBIfam" id="NF008453">
    <property type="entry name" value="PRK11308.1"/>
    <property type="match status" value="2"/>
</dbReference>
<comment type="caution">
    <text evidence="5">The sequence shown here is derived from an EMBL/GenBank/DDBJ whole genome shotgun (WGS) entry which is preliminary data.</text>
</comment>
<dbReference type="EMBL" id="RAXU01000010">
    <property type="protein sequence ID" value="RKG33362.1"/>
    <property type="molecule type" value="Genomic_DNA"/>
</dbReference>
<dbReference type="Pfam" id="PF00005">
    <property type="entry name" value="ABC_tran"/>
    <property type="match status" value="2"/>
</dbReference>
<keyword evidence="6" id="KW-1185">Reference proteome</keyword>
<dbReference type="SUPFAM" id="SSF52540">
    <property type="entry name" value="P-loop containing nucleoside triphosphate hydrolases"/>
    <property type="match status" value="2"/>
</dbReference>
<dbReference type="Gene3D" id="3.40.50.300">
    <property type="entry name" value="P-loop containing nucleotide triphosphate hydrolases"/>
    <property type="match status" value="2"/>
</dbReference>
<dbReference type="PROSITE" id="PS00211">
    <property type="entry name" value="ABC_TRANSPORTER_1"/>
    <property type="match status" value="2"/>
</dbReference>
<dbReference type="NCBIfam" id="NF007739">
    <property type="entry name" value="PRK10419.1"/>
    <property type="match status" value="2"/>
</dbReference>
<dbReference type="GO" id="GO:0055085">
    <property type="term" value="P:transmembrane transport"/>
    <property type="evidence" value="ECO:0007669"/>
    <property type="project" value="UniProtKB-ARBA"/>
</dbReference>
<sequence length="532" mass="60271">MHSIQDDNNQMQQMICLKVSGLHIENEMGQVLVQQLDFELKQGQTLAIVGESGSGKSISSLALLGLLPQHLKIEGKALFEDQDLLHLNQTQYRRIRGQKIAMIFQEPMTALNPLHRVEKIVGETLMLKGWSKQQVRKRVLELLEDVGIAEPETKLRRYPHELSGGQRQRVMIAMALAQEPEILIADEPTTALDVTLQAQILSLLKTLQQKRNMSMILISHDLNLVKRYADQVIVMNKGYVEEQGQVLDIFNHPKSTYTQHLLNHDFGRALSVNPELQLLELQQLGIKFPIKQGLLNRIKDYVVALEPMDLVLHQGESIGIVGESGSGKTTLALAVTRLIESDGQIILLGQDLNHLKENQLRPLRADFQIVFQDPFSSLNPRMTVAQIIGEGLVIKHTKANEIEGLIDDALMQVELPTEFKHRYPHELSGGQRQRIALARALILKPKLIILDEPTSALDRTTQRSIVQLLRRLQQEQQLSYLFISHDLQVVRALCQKVLVLRHAKVVEYQGTEQLFLSPQSEYTRQLIAASQY</sequence>
<dbReference type="InterPro" id="IPR003439">
    <property type="entry name" value="ABC_transporter-like_ATP-bd"/>
</dbReference>
<gene>
    <name evidence="5" type="ORF">D7V21_09285</name>
</gene>